<evidence type="ECO:0000256" key="1">
    <source>
        <dbReference type="SAM" id="MobiDB-lite"/>
    </source>
</evidence>
<gene>
    <name evidence="2" type="ORF">LNINA_LOCUS9043</name>
</gene>
<evidence type="ECO:0000313" key="3">
    <source>
        <dbReference type="Proteomes" id="UP001497472"/>
    </source>
</evidence>
<accession>A0AAV1JMJ3</accession>
<sequence>MGLDGLGRYLLDVVVPMVSITCGASRARLIGSRAARWVAAAPAPLTPPTSTQNHTNTLLIVRGQLAPGFPFSTSLRALLPLDLKAQLVASSETSRGGNSGARRDPEEIGHRC</sequence>
<dbReference type="AlphaFoldDB" id="A0AAV1JMJ3"/>
<dbReference type="Proteomes" id="UP001497472">
    <property type="component" value="Unassembled WGS sequence"/>
</dbReference>
<protein>
    <submittedName>
        <fullName evidence="2">Uncharacterized protein</fullName>
    </submittedName>
</protein>
<comment type="caution">
    <text evidence="2">The sequence shown here is derived from an EMBL/GenBank/DDBJ whole genome shotgun (WGS) entry which is preliminary data.</text>
</comment>
<dbReference type="EMBL" id="CAVLEF010000040">
    <property type="protein sequence ID" value="CAK1549769.1"/>
    <property type="molecule type" value="Genomic_DNA"/>
</dbReference>
<feature type="compositionally biased region" description="Basic and acidic residues" evidence="1">
    <location>
        <begin position="101"/>
        <end position="112"/>
    </location>
</feature>
<evidence type="ECO:0000313" key="2">
    <source>
        <dbReference type="EMBL" id="CAK1549769.1"/>
    </source>
</evidence>
<feature type="region of interest" description="Disordered" evidence="1">
    <location>
        <begin position="90"/>
        <end position="112"/>
    </location>
</feature>
<organism evidence="2 3">
    <name type="scientific">Leptosia nina</name>
    <dbReference type="NCBI Taxonomy" id="320188"/>
    <lineage>
        <taxon>Eukaryota</taxon>
        <taxon>Metazoa</taxon>
        <taxon>Ecdysozoa</taxon>
        <taxon>Arthropoda</taxon>
        <taxon>Hexapoda</taxon>
        <taxon>Insecta</taxon>
        <taxon>Pterygota</taxon>
        <taxon>Neoptera</taxon>
        <taxon>Endopterygota</taxon>
        <taxon>Lepidoptera</taxon>
        <taxon>Glossata</taxon>
        <taxon>Ditrysia</taxon>
        <taxon>Papilionoidea</taxon>
        <taxon>Pieridae</taxon>
        <taxon>Pierinae</taxon>
        <taxon>Leptosia</taxon>
    </lineage>
</organism>
<keyword evidence="3" id="KW-1185">Reference proteome</keyword>
<proteinExistence type="predicted"/>
<reference evidence="2 3" key="1">
    <citation type="submission" date="2023-11" db="EMBL/GenBank/DDBJ databases">
        <authorList>
            <person name="Okamura Y."/>
        </authorList>
    </citation>
    <scope>NUCLEOTIDE SEQUENCE [LARGE SCALE GENOMIC DNA]</scope>
</reference>
<name>A0AAV1JMJ3_9NEOP</name>